<proteinExistence type="predicted"/>
<organism evidence="1 2">
    <name type="scientific">Sphaerodactylus townsendi</name>
    <dbReference type="NCBI Taxonomy" id="933632"/>
    <lineage>
        <taxon>Eukaryota</taxon>
        <taxon>Metazoa</taxon>
        <taxon>Chordata</taxon>
        <taxon>Craniata</taxon>
        <taxon>Vertebrata</taxon>
        <taxon>Euteleostomi</taxon>
        <taxon>Lepidosauria</taxon>
        <taxon>Squamata</taxon>
        <taxon>Bifurcata</taxon>
        <taxon>Gekkota</taxon>
        <taxon>Sphaerodactylidae</taxon>
        <taxon>Sphaerodactylus</taxon>
    </lineage>
</organism>
<name>A0ACB8EWR7_9SAUR</name>
<evidence type="ECO:0000313" key="1">
    <source>
        <dbReference type="EMBL" id="KAH7997200.1"/>
    </source>
</evidence>
<keyword evidence="2" id="KW-1185">Reference proteome</keyword>
<dbReference type="EMBL" id="CM037628">
    <property type="protein sequence ID" value="KAH7997200.1"/>
    <property type="molecule type" value="Genomic_DNA"/>
</dbReference>
<protein>
    <submittedName>
        <fullName evidence="1">Uncharacterized protein</fullName>
    </submittedName>
</protein>
<gene>
    <name evidence="1" type="ORF">K3G42_013978</name>
</gene>
<reference evidence="1" key="1">
    <citation type="submission" date="2021-08" db="EMBL/GenBank/DDBJ databases">
        <title>The first chromosome-level gecko genome reveals the dynamic sex chromosomes of Neotropical dwarf geckos (Sphaerodactylidae: Sphaerodactylus).</title>
        <authorList>
            <person name="Pinto B.J."/>
            <person name="Keating S.E."/>
            <person name="Gamble T."/>
        </authorList>
    </citation>
    <scope>NUCLEOTIDE SEQUENCE</scope>
    <source>
        <strain evidence="1">TG3544</strain>
    </source>
</reference>
<comment type="caution">
    <text evidence="1">The sequence shown here is derived from an EMBL/GenBank/DDBJ whole genome shotgun (WGS) entry which is preliminary data.</text>
</comment>
<evidence type="ECO:0000313" key="2">
    <source>
        <dbReference type="Proteomes" id="UP000827872"/>
    </source>
</evidence>
<sequence>MEFPGGNEKLLWPSSRDNPPLTFLEPRPSTACRATGDERVRDPLPSAGPDLLPCGRFLTWWSRFEGAWVTRDRVGPPASGSPVWSAGKLDIPVGNQPAASWNKEAWTSPEPAEALAMDLDNQMGIRLSTAPTPPVSSEAALHTLAFTSSMQEEKSRKRSGGKSPTAKPMRVTCDAARGMSARCPRWSLGVGRSRSFDSRSRKERKTPNEPQKPVFRLHAFCSSRDLEADRYRGAELECDLWRGLQAENRSEKKEYHTSTSSLTIETTRRSQAVVETVEQDPSPIYSPAVALARGAAQRPAPRCPPAGSREAAPLGMVPAPAHHGGGTSASGPQSAGRTSTSQRSSSPSRCCLPRWRWRPKGAW</sequence>
<dbReference type="Proteomes" id="UP000827872">
    <property type="component" value="Linkage Group LG15"/>
</dbReference>
<accession>A0ACB8EWR7</accession>